<reference evidence="3" key="3">
    <citation type="submission" date="2015-06" db="UniProtKB">
        <authorList>
            <consortium name="EnsemblMetazoa"/>
        </authorList>
    </citation>
    <scope>IDENTIFICATION</scope>
</reference>
<feature type="non-terminal residue" evidence="2">
    <location>
        <position position="95"/>
    </location>
</feature>
<feature type="domain" description="Ig-like" evidence="1">
    <location>
        <begin position="1"/>
        <end position="95"/>
    </location>
</feature>
<feature type="non-terminal residue" evidence="2">
    <location>
        <position position="1"/>
    </location>
</feature>
<dbReference type="EMBL" id="KB310691">
    <property type="protein sequence ID" value="ELT91002.1"/>
    <property type="molecule type" value="Genomic_DNA"/>
</dbReference>
<dbReference type="EnsemblMetazoa" id="CapteT39478">
    <property type="protein sequence ID" value="CapteP39478"/>
    <property type="gene ID" value="CapteG39478"/>
</dbReference>
<dbReference type="InterPro" id="IPR013783">
    <property type="entry name" value="Ig-like_fold"/>
</dbReference>
<dbReference type="STRING" id="283909.R7TBY1"/>
<dbReference type="PROSITE" id="PS50835">
    <property type="entry name" value="IG_LIKE"/>
    <property type="match status" value="1"/>
</dbReference>
<dbReference type="Proteomes" id="UP000014760">
    <property type="component" value="Unassembled WGS sequence"/>
</dbReference>
<dbReference type="InterPro" id="IPR003599">
    <property type="entry name" value="Ig_sub"/>
</dbReference>
<dbReference type="AlphaFoldDB" id="R7TBY1"/>
<dbReference type="InterPro" id="IPR007110">
    <property type="entry name" value="Ig-like_dom"/>
</dbReference>
<name>R7TBY1_CAPTE</name>
<dbReference type="Gene3D" id="2.60.40.10">
    <property type="entry name" value="Immunoglobulins"/>
    <property type="match status" value="1"/>
</dbReference>
<dbReference type="InterPro" id="IPR036179">
    <property type="entry name" value="Ig-like_dom_sf"/>
</dbReference>
<evidence type="ECO:0000313" key="3">
    <source>
        <dbReference type="EnsemblMetazoa" id="CapteP39478"/>
    </source>
</evidence>
<dbReference type="SUPFAM" id="SSF48726">
    <property type="entry name" value="Immunoglobulin"/>
    <property type="match status" value="1"/>
</dbReference>
<evidence type="ECO:0000259" key="1">
    <source>
        <dbReference type="PROSITE" id="PS50835"/>
    </source>
</evidence>
<organism evidence="2">
    <name type="scientific">Capitella teleta</name>
    <name type="common">Polychaete worm</name>
    <dbReference type="NCBI Taxonomy" id="283909"/>
    <lineage>
        <taxon>Eukaryota</taxon>
        <taxon>Metazoa</taxon>
        <taxon>Spiralia</taxon>
        <taxon>Lophotrochozoa</taxon>
        <taxon>Annelida</taxon>
        <taxon>Polychaeta</taxon>
        <taxon>Sedentaria</taxon>
        <taxon>Scolecida</taxon>
        <taxon>Capitellidae</taxon>
        <taxon>Capitella</taxon>
    </lineage>
</organism>
<protein>
    <recommendedName>
        <fullName evidence="1">Ig-like domain-containing protein</fullName>
    </recommendedName>
</protein>
<dbReference type="HOGENOM" id="CLU_145026_1_1_1"/>
<dbReference type="OrthoDB" id="6084240at2759"/>
<dbReference type="Pfam" id="PF07679">
    <property type="entry name" value="I-set"/>
    <property type="match status" value="1"/>
</dbReference>
<gene>
    <name evidence="2" type="ORF">CAPTEDRAFT_39478</name>
</gene>
<dbReference type="InterPro" id="IPR013098">
    <property type="entry name" value="Ig_I-set"/>
</dbReference>
<proteinExistence type="predicted"/>
<evidence type="ECO:0000313" key="4">
    <source>
        <dbReference type="Proteomes" id="UP000014760"/>
    </source>
</evidence>
<keyword evidence="4" id="KW-1185">Reference proteome</keyword>
<dbReference type="FunFam" id="2.60.40.10:FF:000714">
    <property type="entry name" value="Titin novex-3"/>
    <property type="match status" value="1"/>
</dbReference>
<reference evidence="4" key="1">
    <citation type="submission" date="2012-12" db="EMBL/GenBank/DDBJ databases">
        <authorList>
            <person name="Hellsten U."/>
            <person name="Grimwood J."/>
            <person name="Chapman J.A."/>
            <person name="Shapiro H."/>
            <person name="Aerts A."/>
            <person name="Otillar R.P."/>
            <person name="Terry A.Y."/>
            <person name="Boore J.L."/>
            <person name="Simakov O."/>
            <person name="Marletaz F."/>
            <person name="Cho S.-J."/>
            <person name="Edsinger-Gonzales E."/>
            <person name="Havlak P."/>
            <person name="Kuo D.-H."/>
            <person name="Larsson T."/>
            <person name="Lv J."/>
            <person name="Arendt D."/>
            <person name="Savage R."/>
            <person name="Osoegawa K."/>
            <person name="de Jong P."/>
            <person name="Lindberg D.R."/>
            <person name="Seaver E.C."/>
            <person name="Weisblat D.A."/>
            <person name="Putnam N.H."/>
            <person name="Grigoriev I.V."/>
            <person name="Rokhsar D.S."/>
        </authorList>
    </citation>
    <scope>NUCLEOTIDE SEQUENCE</scope>
    <source>
        <strain evidence="4">I ESC-2004</strain>
    </source>
</reference>
<reference evidence="2 4" key="2">
    <citation type="journal article" date="2013" name="Nature">
        <title>Insights into bilaterian evolution from three spiralian genomes.</title>
        <authorList>
            <person name="Simakov O."/>
            <person name="Marletaz F."/>
            <person name="Cho S.J."/>
            <person name="Edsinger-Gonzales E."/>
            <person name="Havlak P."/>
            <person name="Hellsten U."/>
            <person name="Kuo D.H."/>
            <person name="Larsson T."/>
            <person name="Lv J."/>
            <person name="Arendt D."/>
            <person name="Savage R."/>
            <person name="Osoegawa K."/>
            <person name="de Jong P."/>
            <person name="Grimwood J."/>
            <person name="Chapman J.A."/>
            <person name="Shapiro H."/>
            <person name="Aerts A."/>
            <person name="Otillar R.P."/>
            <person name="Terry A.Y."/>
            <person name="Boore J.L."/>
            <person name="Grigoriev I.V."/>
            <person name="Lindberg D.R."/>
            <person name="Seaver E.C."/>
            <person name="Weisblat D.A."/>
            <person name="Putnam N.H."/>
            <person name="Rokhsar D.S."/>
        </authorList>
    </citation>
    <scope>NUCLEOTIDE SEQUENCE</scope>
    <source>
        <strain evidence="2 4">I ESC-2004</strain>
    </source>
</reference>
<dbReference type="SMART" id="SM00408">
    <property type="entry name" value="IGc2"/>
    <property type="match status" value="1"/>
</dbReference>
<dbReference type="EMBL" id="AMQN01003018">
    <property type="status" value="NOT_ANNOTATED_CDS"/>
    <property type="molecule type" value="Genomic_DNA"/>
</dbReference>
<sequence>PESAPVFDVQLAPQPLHRGQTAYFECQVSGYPPPEILWTRRGHPLVDKARYKSTYDQYTGTTTLTILNLCPEDEGEYTCTAINSKGEISTSAMLM</sequence>
<dbReference type="InterPro" id="IPR003598">
    <property type="entry name" value="Ig_sub2"/>
</dbReference>
<dbReference type="SMART" id="SM00409">
    <property type="entry name" value="IG"/>
    <property type="match status" value="1"/>
</dbReference>
<evidence type="ECO:0000313" key="2">
    <source>
        <dbReference type="EMBL" id="ELT91002.1"/>
    </source>
</evidence>
<accession>R7TBY1</accession>
<dbReference type="PANTHER" id="PTHR47633">
    <property type="entry name" value="IMMUNOGLOBULIN"/>
    <property type="match status" value="1"/>
</dbReference>